<evidence type="ECO:0000256" key="1">
    <source>
        <dbReference type="PROSITE-ProRule" id="PRU00042"/>
    </source>
</evidence>
<sequence length="236" mass="25388">MNATNYPSTIAFDALAALPFETSTAWTATDAGDFAFSGPNAGQSSSFNSAANFIQNQQALDHQVTAPLMFTNPLINSTASWSSSTSSSSSSSVYLNSTPSHLQQPNTIAATNPTHTNTHPQPSLPLPTASDIRCYDHGCDGRRFSSLGNYRRHVREKNQRAHTFPCLICGKLFTRSTARNLHQESGVCEKRINLAMEIDARWGNFAQPMGELRGHAAGIGMPETGNGAGWGGRLRG</sequence>
<evidence type="ECO:0000256" key="2">
    <source>
        <dbReference type="SAM" id="MobiDB-lite"/>
    </source>
</evidence>
<gene>
    <name evidence="4" type="ORF">OEA41_008580</name>
</gene>
<dbReference type="Proteomes" id="UP001276659">
    <property type="component" value="Unassembled WGS sequence"/>
</dbReference>
<evidence type="ECO:0000313" key="4">
    <source>
        <dbReference type="EMBL" id="KAK3169197.1"/>
    </source>
</evidence>
<dbReference type="InterPro" id="IPR013087">
    <property type="entry name" value="Znf_C2H2_type"/>
</dbReference>
<keyword evidence="1" id="KW-0862">Zinc</keyword>
<keyword evidence="1" id="KW-0863">Zinc-finger</keyword>
<evidence type="ECO:0000313" key="5">
    <source>
        <dbReference type="Proteomes" id="UP001276659"/>
    </source>
</evidence>
<proteinExistence type="predicted"/>
<accession>A0AAE0DFX9</accession>
<keyword evidence="1" id="KW-0479">Metal-binding</keyword>
<dbReference type="PROSITE" id="PS50157">
    <property type="entry name" value="ZINC_FINGER_C2H2_2"/>
    <property type="match status" value="1"/>
</dbReference>
<protein>
    <recommendedName>
        <fullName evidence="3">C2H2-type domain-containing protein</fullName>
    </recommendedName>
</protein>
<dbReference type="Gene3D" id="3.30.160.60">
    <property type="entry name" value="Classic Zinc Finger"/>
    <property type="match status" value="1"/>
</dbReference>
<name>A0AAE0DFX9_9LECA</name>
<comment type="caution">
    <text evidence="4">The sequence shown here is derived from an EMBL/GenBank/DDBJ whole genome shotgun (WGS) entry which is preliminary data.</text>
</comment>
<evidence type="ECO:0000259" key="3">
    <source>
        <dbReference type="PROSITE" id="PS50157"/>
    </source>
</evidence>
<dbReference type="EMBL" id="JASNWA010000009">
    <property type="protein sequence ID" value="KAK3169197.1"/>
    <property type="molecule type" value="Genomic_DNA"/>
</dbReference>
<feature type="region of interest" description="Disordered" evidence="2">
    <location>
        <begin position="217"/>
        <end position="236"/>
    </location>
</feature>
<feature type="domain" description="C2H2-type" evidence="3">
    <location>
        <begin position="164"/>
        <end position="191"/>
    </location>
</feature>
<feature type="compositionally biased region" description="Gly residues" evidence="2">
    <location>
        <begin position="226"/>
        <end position="236"/>
    </location>
</feature>
<feature type="compositionally biased region" description="Low complexity" evidence="2">
    <location>
        <begin position="92"/>
        <end position="120"/>
    </location>
</feature>
<dbReference type="GO" id="GO:0008270">
    <property type="term" value="F:zinc ion binding"/>
    <property type="evidence" value="ECO:0007669"/>
    <property type="project" value="UniProtKB-KW"/>
</dbReference>
<dbReference type="AlphaFoldDB" id="A0AAE0DFX9"/>
<reference evidence="4" key="1">
    <citation type="submission" date="2022-11" db="EMBL/GenBank/DDBJ databases">
        <title>Chromosomal genome sequence assembly and mating type (MAT) locus characterization of the leprose asexual lichenized fungus Lepraria neglecta (Nyl.) Erichsen.</title>
        <authorList>
            <person name="Allen J.L."/>
            <person name="Pfeffer B."/>
        </authorList>
    </citation>
    <scope>NUCLEOTIDE SEQUENCE</scope>
    <source>
        <strain evidence="4">Allen 5258</strain>
    </source>
</reference>
<feature type="region of interest" description="Disordered" evidence="2">
    <location>
        <begin position="92"/>
        <end position="121"/>
    </location>
</feature>
<keyword evidence="5" id="KW-1185">Reference proteome</keyword>
<organism evidence="4 5">
    <name type="scientific">Lepraria neglecta</name>
    <dbReference type="NCBI Taxonomy" id="209136"/>
    <lineage>
        <taxon>Eukaryota</taxon>
        <taxon>Fungi</taxon>
        <taxon>Dikarya</taxon>
        <taxon>Ascomycota</taxon>
        <taxon>Pezizomycotina</taxon>
        <taxon>Lecanoromycetes</taxon>
        <taxon>OSLEUM clade</taxon>
        <taxon>Lecanoromycetidae</taxon>
        <taxon>Lecanorales</taxon>
        <taxon>Lecanorineae</taxon>
        <taxon>Stereocaulaceae</taxon>
        <taxon>Lepraria</taxon>
    </lineage>
</organism>